<gene>
    <name evidence="3" type="ORF">VSA01S_20630</name>
</gene>
<evidence type="ECO:0000259" key="2">
    <source>
        <dbReference type="Pfam" id="PF20419"/>
    </source>
</evidence>
<evidence type="ECO:0000313" key="4">
    <source>
        <dbReference type="Proteomes" id="UP000321922"/>
    </source>
</evidence>
<feature type="chain" id="PRO_5022137263" description="DUF6701 domain-containing protein" evidence="1">
    <location>
        <begin position="22"/>
        <end position="1447"/>
    </location>
</feature>
<dbReference type="Pfam" id="PF20419">
    <property type="entry name" value="DUF6701"/>
    <property type="match status" value="1"/>
</dbReference>
<evidence type="ECO:0000313" key="3">
    <source>
        <dbReference type="EMBL" id="GEM75951.1"/>
    </source>
</evidence>
<feature type="domain" description="DUF6701" evidence="2">
    <location>
        <begin position="955"/>
        <end position="1441"/>
    </location>
</feature>
<evidence type="ECO:0000256" key="1">
    <source>
        <dbReference type="SAM" id="SignalP"/>
    </source>
</evidence>
<name>A0A511QF85_9VIBR</name>
<protein>
    <recommendedName>
        <fullName evidence="2">DUF6701 domain-containing protein</fullName>
    </recommendedName>
</protein>
<dbReference type="InterPro" id="IPR046524">
    <property type="entry name" value="DUF6701"/>
</dbReference>
<sequence length="1447" mass="162271">MTMKIIKILLVLMLLPSLTFASQCNVDSQNDFTISFDTRGSDAYQSVVLQERGNDYTLWYTGPRRFGDKYQFAFNEPSLNPEVGYNITLVYIANEKQVKYYRQFIGETHFELMARKYINIRTTQSWNIEVREQAKNLQCVAQTLPNGPDKQINISPKFEFGTLKSSNCTMDEGQYFCIIPFEKNYDESKPKPLVFVMPTINASLTEKLPRRTEYPSTVAIVNTNHHMATVVQEFAPNLKADRGVQFLNVNDPEVQKEMASVDYFIIEPGVLALANGAKIVAGTIETSVAASKYNAKGNNERINGIRVDFENYGLRRFNDPPGVLVQPQTRNNNGPNNWFTGMARNATEWFFTVALEKSEVFSKNRRGEETYNFINDLETVAFVAGEGHGYIDGQRFWLGQGLTEYTLEQEDPVIDPISKGCKIHTPFPNDAGFTNPPILIANKNSRKGSNGGWLRRCNITKDSVGFIVEEDMQRDKERGHLDEEVGWFMFEKANPNPICDVFHSPVQTWKIEKPEDGENGFLILSNRSKIHGAPVIKDHNQRRHVLGFLPERIWGQNKSNACDGLECFGDEGLLVGKESLESFPVSSMWQDVIITSEQRVTFQDGKQVKNLAVDGELTLSSGRYWFDTIQINTGGKLFVVPGTEVVINTKAFSLANRSFMGMNIDTDHDAVFKGNMRVNVYDLPIDTRSVYNWVDISNNSQFIGVIYSEKKVHLSNHSSVHGAITAPEIDVNNNAEIHSASSCLASADDYQLTLSPQKQYALLCDSQGPTFAIETTNQGSAQSTGLKVDILPKSAEPWFRVKVANNTGQGAYPNFTTDSSSSHLGQLALAITVEDSSKIDLDVPYTLKVTMDEDTNKSQEATFKLMPFQFSVEDQDIVAGQEYSLTTKVVACLEGQQTVVESYTGKPNVTLNLEVPDSGRKELSLLTYAPQFTRSEQGVSRDKLVLMESGQFTVKLQDDNFICDPHYSDHCPMSPNQKPSSEALVLNGSFMLQSRPWKIVACDIHAQQTGQINPATQESGAAFMPSSESFNVTFKPIIHRTPTGTYDQWCTHPSTQNYFTEDNLQAAFQAEFTVAYPIEGELANLNIVNGESLEFTRSEAINGKQVTYSWNEVGSLNLATNASYLGINLESSSVTIGRFYPKYFRVISSEWYYPSQQNFIYMNQPFEGVQFEVEALNGLNQSVKNYAHFMSKAEFSLEELDHYAERFDAPKFGLGEWSNQTGGSVGLFSIGGYHNCSEGACWRKDLTGSHYPDGPFNSISGREFSQIGLVYENNADPVVFAEVGSHPFASRLVLQPDIRFGRIDLSDVGGNQGERLKVPLRVEYWNGERFVNNVDDDQTTVIGNVAKQQLIWPLGKNTDPQILQLIDGGQVSSGYLNKLVVFEAAPYRQQTQVWLGLETEGNALPWLKYRWDRQKIEEQNPSAVITFGIDRGNDKVIYRAEPGIPEL</sequence>
<keyword evidence="1" id="KW-0732">Signal</keyword>
<organism evidence="3 4">
    <name type="scientific">Vibrio sagamiensis NBRC 104589</name>
    <dbReference type="NCBI Taxonomy" id="1219064"/>
    <lineage>
        <taxon>Bacteria</taxon>
        <taxon>Pseudomonadati</taxon>
        <taxon>Pseudomonadota</taxon>
        <taxon>Gammaproteobacteria</taxon>
        <taxon>Vibrionales</taxon>
        <taxon>Vibrionaceae</taxon>
        <taxon>Vibrio</taxon>
    </lineage>
</organism>
<dbReference type="Proteomes" id="UP000321922">
    <property type="component" value="Unassembled WGS sequence"/>
</dbReference>
<reference evidence="3 4" key="1">
    <citation type="submission" date="2019-07" db="EMBL/GenBank/DDBJ databases">
        <title>Whole genome shotgun sequence of Vibrio sagamiensis NBRC 104589.</title>
        <authorList>
            <person name="Hosoyama A."/>
            <person name="Uohara A."/>
            <person name="Ohji S."/>
            <person name="Ichikawa N."/>
        </authorList>
    </citation>
    <scope>NUCLEOTIDE SEQUENCE [LARGE SCALE GENOMIC DNA]</scope>
    <source>
        <strain evidence="3 4">NBRC 104589</strain>
    </source>
</reference>
<feature type="signal peptide" evidence="1">
    <location>
        <begin position="1"/>
        <end position="21"/>
    </location>
</feature>
<comment type="caution">
    <text evidence="3">The sequence shown here is derived from an EMBL/GenBank/DDBJ whole genome shotgun (WGS) entry which is preliminary data.</text>
</comment>
<keyword evidence="4" id="KW-1185">Reference proteome</keyword>
<dbReference type="EMBL" id="BJXJ01000018">
    <property type="protein sequence ID" value="GEM75951.1"/>
    <property type="molecule type" value="Genomic_DNA"/>
</dbReference>
<accession>A0A511QF85</accession>
<proteinExistence type="predicted"/>